<protein>
    <submittedName>
        <fullName evidence="1">DUF1869 domain-containing protein</fullName>
    </submittedName>
    <submittedName>
        <fullName evidence="2">Domain of uncharacterized function (DUF1869)</fullName>
    </submittedName>
</protein>
<dbReference type="EMBL" id="JADQCH020000001">
    <property type="protein sequence ID" value="MEY2344355.1"/>
    <property type="molecule type" value="Genomic_DNA"/>
</dbReference>
<name>A0A2X2BE62_PROMI</name>
<sequence>MTMENDNKGYLLTLICDNSDDKAEKIFLNPKILYIPDVAAKEILLLTNELKGKIDLSAQALTLTLTNKNNGVSVDKECEIKDLLDPDMASLMVKDLINIVRGYDMDEEANVCGW</sequence>
<evidence type="ECO:0000313" key="1">
    <source>
        <dbReference type="EMBL" id="MEY2344355.1"/>
    </source>
</evidence>
<dbReference type="Proteomes" id="UP000251485">
    <property type="component" value="Unassembled WGS sequence"/>
</dbReference>
<dbReference type="RefSeq" id="WP_052124586.1">
    <property type="nucleotide sequence ID" value="NZ_ABFCQN020000046.1"/>
</dbReference>
<reference evidence="2 3" key="1">
    <citation type="submission" date="2018-06" db="EMBL/GenBank/DDBJ databases">
        <authorList>
            <consortium name="Pathogen Informatics"/>
            <person name="Doyle S."/>
        </authorList>
    </citation>
    <scope>NUCLEOTIDE SEQUENCE [LARGE SCALE GENOMIC DNA]</scope>
    <source>
        <strain evidence="2 3">NCTC10975</strain>
    </source>
</reference>
<gene>
    <name evidence="2" type="primary">yoaG</name>
    <name evidence="1" type="ORF">I3679_010415</name>
    <name evidence="2" type="ORF">NCTC10975_00644</name>
</gene>
<dbReference type="InterPro" id="IPR015051">
    <property type="entry name" value="YoaG"/>
</dbReference>
<dbReference type="Pfam" id="PF08956">
    <property type="entry name" value="DUF1869"/>
    <property type="match status" value="1"/>
</dbReference>
<dbReference type="Gene3D" id="3.30.160.220">
    <property type="entry name" value="YoaG"/>
    <property type="match status" value="2"/>
</dbReference>
<dbReference type="AlphaFoldDB" id="A0A2X2BE62"/>
<dbReference type="InterPro" id="IPR036489">
    <property type="entry name" value="YoaG_sf"/>
</dbReference>
<dbReference type="EMBL" id="UAUE01000003">
    <property type="protein sequence ID" value="SPY94307.1"/>
    <property type="molecule type" value="Genomic_DNA"/>
</dbReference>
<reference evidence="1" key="2">
    <citation type="submission" date="2021-05" db="EMBL/GenBank/DDBJ databases">
        <title>First report of NDM-5 and VEB-6 producing Proteus mirabilis isolated from blood of a sepsis patient in Kolkata, India.</title>
        <authorList>
            <person name="Halder G."/>
            <person name="Chaudhuri B."/>
            <person name="Dutta S."/>
        </authorList>
    </citation>
    <scope>NUCLEOTIDE SEQUENCE [LARGE SCALE GENOMIC DNA]</scope>
    <source>
        <strain evidence="1">7049</strain>
    </source>
</reference>
<dbReference type="SUPFAM" id="SSF103063">
    <property type="entry name" value="Hypothetical protein YoaG"/>
    <property type="match status" value="1"/>
</dbReference>
<proteinExistence type="predicted"/>
<organism evidence="2 3">
    <name type="scientific">Proteus mirabilis</name>
    <dbReference type="NCBI Taxonomy" id="584"/>
    <lineage>
        <taxon>Bacteria</taxon>
        <taxon>Pseudomonadati</taxon>
        <taxon>Pseudomonadota</taxon>
        <taxon>Gammaproteobacteria</taxon>
        <taxon>Enterobacterales</taxon>
        <taxon>Morganellaceae</taxon>
        <taxon>Proteus</taxon>
    </lineage>
</organism>
<evidence type="ECO:0000313" key="3">
    <source>
        <dbReference type="Proteomes" id="UP000251485"/>
    </source>
</evidence>
<accession>A0A2X2BE62</accession>
<evidence type="ECO:0000313" key="2">
    <source>
        <dbReference type="EMBL" id="SPY94307.1"/>
    </source>
</evidence>